<proteinExistence type="predicted"/>
<accession>A0A7S2IDU2</accession>
<reference evidence="1" key="1">
    <citation type="submission" date="2021-01" db="EMBL/GenBank/DDBJ databases">
        <authorList>
            <person name="Corre E."/>
            <person name="Pelletier E."/>
            <person name="Niang G."/>
            <person name="Scheremetjew M."/>
            <person name="Finn R."/>
            <person name="Kale V."/>
            <person name="Holt S."/>
            <person name="Cochrane G."/>
            <person name="Meng A."/>
            <person name="Brown T."/>
            <person name="Cohen L."/>
        </authorList>
    </citation>
    <scope>NUCLEOTIDE SEQUENCE</scope>
    <source>
        <strain evidence="1">UTEX LB 985</strain>
    </source>
</reference>
<organism evidence="1">
    <name type="scientific">Haptolina brevifila</name>
    <dbReference type="NCBI Taxonomy" id="156173"/>
    <lineage>
        <taxon>Eukaryota</taxon>
        <taxon>Haptista</taxon>
        <taxon>Haptophyta</taxon>
        <taxon>Prymnesiophyceae</taxon>
        <taxon>Prymnesiales</taxon>
        <taxon>Prymnesiaceae</taxon>
        <taxon>Haptolina</taxon>
    </lineage>
</organism>
<evidence type="ECO:0000313" key="1">
    <source>
        <dbReference type="EMBL" id="CAD9516583.1"/>
    </source>
</evidence>
<gene>
    <name evidence="1" type="ORF">CBRE1094_LOCUS33279</name>
</gene>
<sequence length="212" mass="23133">MVNTVTGMHIADVATVERCEPSLSDSFFSERVLVYRDEDGQCLTRFRGRQVRPLRYAHNVSLVIADGGLLLQAQGPGGAAVASGWGGGRGQHRIGMRRAFELSVRPMARDAAPANPPKPAVAGAARAAVRGAGGTTREEYRLIEPLLPGRPCSLQYRRTGRCPSWYGAGVCTLEIRAQAEPAQSAWWTPWHRRRQARVDKDWDGTVTAIVGE</sequence>
<name>A0A7S2IDU2_9EUKA</name>
<dbReference type="EMBL" id="HBGU01061214">
    <property type="protein sequence ID" value="CAD9516583.1"/>
    <property type="molecule type" value="Transcribed_RNA"/>
</dbReference>
<dbReference type="AlphaFoldDB" id="A0A7S2IDU2"/>
<protein>
    <submittedName>
        <fullName evidence="1">Uncharacterized protein</fullName>
    </submittedName>
</protein>